<keyword evidence="1" id="KW-0805">Transcription regulation</keyword>
<dbReference type="RefSeq" id="WP_150903674.1">
    <property type="nucleotide sequence ID" value="NZ_VTWT01000004.1"/>
</dbReference>
<evidence type="ECO:0000313" key="5">
    <source>
        <dbReference type="EMBL" id="KAA9339040.1"/>
    </source>
</evidence>
<dbReference type="Pfam" id="PF12802">
    <property type="entry name" value="MarR_2"/>
    <property type="match status" value="1"/>
</dbReference>
<dbReference type="GO" id="GO:0003700">
    <property type="term" value="F:DNA-binding transcription factor activity"/>
    <property type="evidence" value="ECO:0007669"/>
    <property type="project" value="InterPro"/>
</dbReference>
<reference evidence="5 6" key="1">
    <citation type="submission" date="2019-09" db="EMBL/GenBank/DDBJ databases">
        <title>Genome sequence of Adhaeribacter sp. M2.</title>
        <authorList>
            <person name="Srinivasan S."/>
        </authorList>
    </citation>
    <scope>NUCLEOTIDE SEQUENCE [LARGE SCALE GENOMIC DNA]</scope>
    <source>
        <strain evidence="5 6">M2</strain>
    </source>
</reference>
<keyword evidence="2" id="KW-0238">DNA-binding</keyword>
<dbReference type="PANTHER" id="PTHR38465">
    <property type="entry name" value="HTH-TYPE TRANSCRIPTIONAL REGULATOR MJ1563-RELATED"/>
    <property type="match status" value="1"/>
</dbReference>
<evidence type="ECO:0000256" key="1">
    <source>
        <dbReference type="ARBA" id="ARBA00023015"/>
    </source>
</evidence>
<dbReference type="AlphaFoldDB" id="A0A5N1IXH5"/>
<dbReference type="InterPro" id="IPR036390">
    <property type="entry name" value="WH_DNA-bd_sf"/>
</dbReference>
<dbReference type="PANTHER" id="PTHR38465:SF2">
    <property type="entry name" value="HTH-TYPE TRANSCRIPTIONAL REGULATOR MMPR5"/>
    <property type="match status" value="1"/>
</dbReference>
<dbReference type="Gene3D" id="1.10.287.160">
    <property type="entry name" value="HR1 repeat"/>
    <property type="match status" value="1"/>
</dbReference>
<dbReference type="InterPro" id="IPR000835">
    <property type="entry name" value="HTH_MarR-typ"/>
</dbReference>
<dbReference type="InterPro" id="IPR036388">
    <property type="entry name" value="WH-like_DNA-bd_sf"/>
</dbReference>
<keyword evidence="3" id="KW-0804">Transcription</keyword>
<evidence type="ECO:0000256" key="3">
    <source>
        <dbReference type="ARBA" id="ARBA00023163"/>
    </source>
</evidence>
<dbReference type="GO" id="GO:0003677">
    <property type="term" value="F:DNA binding"/>
    <property type="evidence" value="ECO:0007669"/>
    <property type="project" value="UniProtKB-KW"/>
</dbReference>
<dbReference type="SUPFAM" id="SSF46785">
    <property type="entry name" value="Winged helix' DNA-binding domain"/>
    <property type="match status" value="1"/>
</dbReference>
<evidence type="ECO:0000259" key="4">
    <source>
        <dbReference type="Pfam" id="PF12802"/>
    </source>
</evidence>
<dbReference type="EMBL" id="VTWT01000004">
    <property type="protein sequence ID" value="KAA9339040.1"/>
    <property type="molecule type" value="Genomic_DNA"/>
</dbReference>
<evidence type="ECO:0000256" key="2">
    <source>
        <dbReference type="ARBA" id="ARBA00023125"/>
    </source>
</evidence>
<feature type="domain" description="HTH marR-type" evidence="4">
    <location>
        <begin position="21"/>
        <end position="68"/>
    </location>
</feature>
<accession>A0A5N1IXH5</accession>
<proteinExistence type="predicted"/>
<organism evidence="5 6">
    <name type="scientific">Adhaeribacter soli</name>
    <dbReference type="NCBI Taxonomy" id="2607655"/>
    <lineage>
        <taxon>Bacteria</taxon>
        <taxon>Pseudomonadati</taxon>
        <taxon>Bacteroidota</taxon>
        <taxon>Cytophagia</taxon>
        <taxon>Cytophagales</taxon>
        <taxon>Hymenobacteraceae</taxon>
        <taxon>Adhaeribacter</taxon>
    </lineage>
</organism>
<sequence>MVLTEKQKQLIQKIGIANEKHGMQPAAARIIGLLYVSDKPELTFEEIGEALHISKSATSNALNLLMQTDRMEYTTVSGDRKRYFRLKISNWKDGFTKEMESLTNFSQLIMEVLAIRTSETPEFNKSLAELKDFLIFINQELPLLMEKWKKSRES</sequence>
<dbReference type="Gene3D" id="1.10.10.10">
    <property type="entry name" value="Winged helix-like DNA-binding domain superfamily/Winged helix DNA-binding domain"/>
    <property type="match status" value="1"/>
</dbReference>
<dbReference type="InterPro" id="IPR052362">
    <property type="entry name" value="HTH-GbsR_regulator"/>
</dbReference>
<keyword evidence="6" id="KW-1185">Reference proteome</keyword>
<gene>
    <name evidence="5" type="ORF">F0P94_09635</name>
</gene>
<comment type="caution">
    <text evidence="5">The sequence shown here is derived from an EMBL/GenBank/DDBJ whole genome shotgun (WGS) entry which is preliminary data.</text>
</comment>
<protein>
    <submittedName>
        <fullName evidence="5">MarR family transcriptional regulator</fullName>
    </submittedName>
</protein>
<dbReference type="Proteomes" id="UP000326570">
    <property type="component" value="Unassembled WGS sequence"/>
</dbReference>
<name>A0A5N1IXH5_9BACT</name>
<evidence type="ECO:0000313" key="6">
    <source>
        <dbReference type="Proteomes" id="UP000326570"/>
    </source>
</evidence>